<name>A0A392U1U2_9FABA</name>
<accession>A0A392U1U2</accession>
<evidence type="ECO:0000313" key="2">
    <source>
        <dbReference type="Proteomes" id="UP000265520"/>
    </source>
</evidence>
<dbReference type="EMBL" id="LXQA010694154">
    <property type="protein sequence ID" value="MCI66366.1"/>
    <property type="molecule type" value="Genomic_DNA"/>
</dbReference>
<dbReference type="Proteomes" id="UP000265520">
    <property type="component" value="Unassembled WGS sequence"/>
</dbReference>
<evidence type="ECO:0000313" key="1">
    <source>
        <dbReference type="EMBL" id="MCI66366.1"/>
    </source>
</evidence>
<protein>
    <submittedName>
        <fullName evidence="1">Uncharacterized protein</fullName>
    </submittedName>
</protein>
<sequence>ESCARRRSISVFNISFLSPARGAGRDARGIDA</sequence>
<feature type="non-terminal residue" evidence="1">
    <location>
        <position position="1"/>
    </location>
</feature>
<reference evidence="1 2" key="1">
    <citation type="journal article" date="2018" name="Front. Plant Sci.">
        <title>Red Clover (Trifolium pratense) and Zigzag Clover (T. medium) - A Picture of Genomic Similarities and Differences.</title>
        <authorList>
            <person name="Dluhosova J."/>
            <person name="Istvanek J."/>
            <person name="Nedelnik J."/>
            <person name="Repkova J."/>
        </authorList>
    </citation>
    <scope>NUCLEOTIDE SEQUENCE [LARGE SCALE GENOMIC DNA]</scope>
    <source>
        <strain evidence="2">cv. 10/8</strain>
        <tissue evidence="1">Leaf</tissue>
    </source>
</reference>
<proteinExistence type="predicted"/>
<keyword evidence="2" id="KW-1185">Reference proteome</keyword>
<comment type="caution">
    <text evidence="1">The sequence shown here is derived from an EMBL/GenBank/DDBJ whole genome shotgun (WGS) entry which is preliminary data.</text>
</comment>
<organism evidence="1 2">
    <name type="scientific">Trifolium medium</name>
    <dbReference type="NCBI Taxonomy" id="97028"/>
    <lineage>
        <taxon>Eukaryota</taxon>
        <taxon>Viridiplantae</taxon>
        <taxon>Streptophyta</taxon>
        <taxon>Embryophyta</taxon>
        <taxon>Tracheophyta</taxon>
        <taxon>Spermatophyta</taxon>
        <taxon>Magnoliopsida</taxon>
        <taxon>eudicotyledons</taxon>
        <taxon>Gunneridae</taxon>
        <taxon>Pentapetalae</taxon>
        <taxon>rosids</taxon>
        <taxon>fabids</taxon>
        <taxon>Fabales</taxon>
        <taxon>Fabaceae</taxon>
        <taxon>Papilionoideae</taxon>
        <taxon>50 kb inversion clade</taxon>
        <taxon>NPAAA clade</taxon>
        <taxon>Hologalegina</taxon>
        <taxon>IRL clade</taxon>
        <taxon>Trifolieae</taxon>
        <taxon>Trifolium</taxon>
    </lineage>
</organism>
<dbReference type="AlphaFoldDB" id="A0A392U1U2"/>